<dbReference type="GO" id="GO:0003964">
    <property type="term" value="F:RNA-directed DNA polymerase activity"/>
    <property type="evidence" value="ECO:0007669"/>
    <property type="project" value="UniProtKB-KW"/>
</dbReference>
<evidence type="ECO:0000259" key="7">
    <source>
        <dbReference type="Pfam" id="PF17917"/>
    </source>
</evidence>
<keyword evidence="6" id="KW-0695">RNA-directed DNA polymerase</keyword>
<keyword evidence="9" id="KW-1185">Reference proteome</keyword>
<keyword evidence="3" id="KW-0540">Nuclease</keyword>
<dbReference type="GO" id="GO:0004519">
    <property type="term" value="F:endonuclease activity"/>
    <property type="evidence" value="ECO:0007669"/>
    <property type="project" value="UniProtKB-KW"/>
</dbReference>
<evidence type="ECO:0000313" key="9">
    <source>
        <dbReference type="Proteomes" id="UP001283361"/>
    </source>
</evidence>
<dbReference type="Pfam" id="PF17917">
    <property type="entry name" value="RT_RNaseH"/>
    <property type="match status" value="1"/>
</dbReference>
<name>A0AAE1B0T8_9GAST</name>
<dbReference type="SUPFAM" id="SSF56672">
    <property type="entry name" value="DNA/RNA polymerases"/>
    <property type="match status" value="1"/>
</dbReference>
<keyword evidence="5" id="KW-0378">Hydrolase</keyword>
<keyword evidence="2" id="KW-0548">Nucleotidyltransferase</keyword>
<dbReference type="Proteomes" id="UP001283361">
    <property type="component" value="Unassembled WGS sequence"/>
</dbReference>
<protein>
    <recommendedName>
        <fullName evidence="7">Reverse transcriptase RNase H-like domain-containing protein</fullName>
    </recommendedName>
</protein>
<proteinExistence type="predicted"/>
<evidence type="ECO:0000256" key="2">
    <source>
        <dbReference type="ARBA" id="ARBA00022695"/>
    </source>
</evidence>
<keyword evidence="4" id="KW-0255">Endonuclease</keyword>
<keyword evidence="1" id="KW-0808">Transferase</keyword>
<sequence>MQEVVCLFDPNRSTCLSTPINTVGFLLRQKYCQCTSKTPGCFHDGWKLCLAGSRFRTATESRYPSIEGEALNVVYGLHQTKYYILACTNLIMTTDHKPLVKILSDKALTDIGNKGPLNLKEKSLDYSFTIFHIPGHGNTGPDAISRYTANPP</sequence>
<dbReference type="InterPro" id="IPR041373">
    <property type="entry name" value="RT_RNaseH"/>
</dbReference>
<dbReference type="GO" id="GO:0016787">
    <property type="term" value="F:hydrolase activity"/>
    <property type="evidence" value="ECO:0007669"/>
    <property type="project" value="UniProtKB-KW"/>
</dbReference>
<evidence type="ECO:0000256" key="4">
    <source>
        <dbReference type="ARBA" id="ARBA00022759"/>
    </source>
</evidence>
<dbReference type="AlphaFoldDB" id="A0AAE1B0T8"/>
<evidence type="ECO:0000256" key="3">
    <source>
        <dbReference type="ARBA" id="ARBA00022722"/>
    </source>
</evidence>
<dbReference type="EMBL" id="JAWDGP010000750">
    <property type="protein sequence ID" value="KAK3797585.1"/>
    <property type="molecule type" value="Genomic_DNA"/>
</dbReference>
<reference evidence="8" key="1">
    <citation type="journal article" date="2023" name="G3 (Bethesda)">
        <title>A reference genome for the long-term kleptoplast-retaining sea slug Elysia crispata morphotype clarki.</title>
        <authorList>
            <person name="Eastman K.E."/>
            <person name="Pendleton A.L."/>
            <person name="Shaikh M.A."/>
            <person name="Suttiyut T."/>
            <person name="Ogas R."/>
            <person name="Tomko P."/>
            <person name="Gavelis G."/>
            <person name="Widhalm J.R."/>
            <person name="Wisecaver J.H."/>
        </authorList>
    </citation>
    <scope>NUCLEOTIDE SEQUENCE</scope>
    <source>
        <strain evidence="8">ECLA1</strain>
    </source>
</reference>
<evidence type="ECO:0000313" key="8">
    <source>
        <dbReference type="EMBL" id="KAK3797585.1"/>
    </source>
</evidence>
<feature type="domain" description="Reverse transcriptase RNase H-like" evidence="7">
    <location>
        <begin position="44"/>
        <end position="107"/>
    </location>
</feature>
<dbReference type="InterPro" id="IPR043502">
    <property type="entry name" value="DNA/RNA_pol_sf"/>
</dbReference>
<organism evidence="8 9">
    <name type="scientific">Elysia crispata</name>
    <name type="common">lettuce slug</name>
    <dbReference type="NCBI Taxonomy" id="231223"/>
    <lineage>
        <taxon>Eukaryota</taxon>
        <taxon>Metazoa</taxon>
        <taxon>Spiralia</taxon>
        <taxon>Lophotrochozoa</taxon>
        <taxon>Mollusca</taxon>
        <taxon>Gastropoda</taxon>
        <taxon>Heterobranchia</taxon>
        <taxon>Euthyneura</taxon>
        <taxon>Panpulmonata</taxon>
        <taxon>Sacoglossa</taxon>
        <taxon>Placobranchoidea</taxon>
        <taxon>Plakobranchidae</taxon>
        <taxon>Elysia</taxon>
    </lineage>
</organism>
<comment type="caution">
    <text evidence="8">The sequence shown here is derived from an EMBL/GenBank/DDBJ whole genome shotgun (WGS) entry which is preliminary data.</text>
</comment>
<evidence type="ECO:0000256" key="6">
    <source>
        <dbReference type="ARBA" id="ARBA00022918"/>
    </source>
</evidence>
<accession>A0AAE1B0T8</accession>
<gene>
    <name evidence="8" type="ORF">RRG08_054613</name>
</gene>
<evidence type="ECO:0000256" key="1">
    <source>
        <dbReference type="ARBA" id="ARBA00022679"/>
    </source>
</evidence>
<evidence type="ECO:0000256" key="5">
    <source>
        <dbReference type="ARBA" id="ARBA00022801"/>
    </source>
</evidence>